<dbReference type="InterPro" id="IPR011611">
    <property type="entry name" value="PfkB_dom"/>
</dbReference>
<name>A0AAD5TPT5_9FUNG</name>
<dbReference type="InterPro" id="IPR007342">
    <property type="entry name" value="PsuG"/>
</dbReference>
<evidence type="ECO:0000256" key="2">
    <source>
        <dbReference type="ARBA" id="ARBA00022723"/>
    </source>
</evidence>
<keyword evidence="6" id="KW-0456">Lyase</keyword>
<dbReference type="GO" id="GO:0016798">
    <property type="term" value="F:hydrolase activity, acting on glycosyl bonds"/>
    <property type="evidence" value="ECO:0007669"/>
    <property type="project" value="UniProtKB-KW"/>
</dbReference>
<keyword evidence="1" id="KW-0808">Transferase</keyword>
<feature type="domain" description="Carbohydrate kinase PfkB" evidence="8">
    <location>
        <begin position="408"/>
        <end position="657"/>
    </location>
</feature>
<dbReference type="SUPFAM" id="SSF110581">
    <property type="entry name" value="Indigoidine synthase A-like"/>
    <property type="match status" value="1"/>
</dbReference>
<dbReference type="InterPro" id="IPR029056">
    <property type="entry name" value="Ribokinase-like"/>
</dbReference>
<dbReference type="PANTHER" id="PTHR42909">
    <property type="entry name" value="ZGC:136858"/>
    <property type="match status" value="1"/>
</dbReference>
<dbReference type="Proteomes" id="UP001212152">
    <property type="component" value="Unassembled WGS sequence"/>
</dbReference>
<gene>
    <name evidence="9" type="ORF">HDU87_006794</name>
</gene>
<dbReference type="AlphaFoldDB" id="A0AAD5TPT5"/>
<dbReference type="GO" id="GO:0005737">
    <property type="term" value="C:cytoplasm"/>
    <property type="evidence" value="ECO:0007669"/>
    <property type="project" value="TreeGrafter"/>
</dbReference>
<dbReference type="PROSITE" id="PS00583">
    <property type="entry name" value="PFKB_KINASES_1"/>
    <property type="match status" value="1"/>
</dbReference>
<dbReference type="Gene3D" id="3.40.1190.20">
    <property type="match status" value="1"/>
</dbReference>
<proteinExistence type="inferred from homology"/>
<protein>
    <recommendedName>
        <fullName evidence="8">Carbohydrate kinase PfkB domain-containing protein</fullName>
    </recommendedName>
</protein>
<dbReference type="InterPro" id="IPR002173">
    <property type="entry name" value="Carboh/pur_kinase_PfkB_CS"/>
</dbReference>
<evidence type="ECO:0000256" key="7">
    <source>
        <dbReference type="ARBA" id="ARBA00023295"/>
    </source>
</evidence>
<accession>A0AAD5TPT5</accession>
<evidence type="ECO:0000313" key="9">
    <source>
        <dbReference type="EMBL" id="KAJ3183475.1"/>
    </source>
</evidence>
<dbReference type="GO" id="GO:0004730">
    <property type="term" value="F:pseudouridylate synthase activity"/>
    <property type="evidence" value="ECO:0007669"/>
    <property type="project" value="InterPro"/>
</dbReference>
<evidence type="ECO:0000256" key="1">
    <source>
        <dbReference type="ARBA" id="ARBA00022679"/>
    </source>
</evidence>
<dbReference type="InterPro" id="IPR022830">
    <property type="entry name" value="Indigdn_synthA-like"/>
</dbReference>
<evidence type="ECO:0000256" key="6">
    <source>
        <dbReference type="ARBA" id="ARBA00023239"/>
    </source>
</evidence>
<dbReference type="PANTHER" id="PTHR42909:SF1">
    <property type="entry name" value="CARBOHYDRATE KINASE PFKB DOMAIN-CONTAINING PROTEIN"/>
    <property type="match status" value="1"/>
</dbReference>
<keyword evidence="7" id="KW-0326">Glycosidase</keyword>
<evidence type="ECO:0000256" key="5">
    <source>
        <dbReference type="ARBA" id="ARBA00023211"/>
    </source>
</evidence>
<dbReference type="PROSITE" id="PS00584">
    <property type="entry name" value="PFKB_KINASES_2"/>
    <property type="match status" value="1"/>
</dbReference>
<dbReference type="GO" id="GO:0016301">
    <property type="term" value="F:kinase activity"/>
    <property type="evidence" value="ECO:0007669"/>
    <property type="project" value="UniProtKB-KW"/>
</dbReference>
<dbReference type="Gene3D" id="3.40.1790.10">
    <property type="entry name" value="Indigoidine synthase domain"/>
    <property type="match status" value="1"/>
</dbReference>
<comment type="caution">
    <text evidence="9">The sequence shown here is derived from an EMBL/GenBank/DDBJ whole genome shotgun (WGS) entry which is preliminary data.</text>
</comment>
<dbReference type="SUPFAM" id="SSF53613">
    <property type="entry name" value="Ribokinase-like"/>
    <property type="match status" value="1"/>
</dbReference>
<evidence type="ECO:0000313" key="10">
    <source>
        <dbReference type="Proteomes" id="UP001212152"/>
    </source>
</evidence>
<evidence type="ECO:0000259" key="8">
    <source>
        <dbReference type="Pfam" id="PF00294"/>
    </source>
</evidence>
<organism evidence="9 10">
    <name type="scientific">Geranomyces variabilis</name>
    <dbReference type="NCBI Taxonomy" id="109894"/>
    <lineage>
        <taxon>Eukaryota</taxon>
        <taxon>Fungi</taxon>
        <taxon>Fungi incertae sedis</taxon>
        <taxon>Chytridiomycota</taxon>
        <taxon>Chytridiomycota incertae sedis</taxon>
        <taxon>Chytridiomycetes</taxon>
        <taxon>Spizellomycetales</taxon>
        <taxon>Powellomycetaceae</taxon>
        <taxon>Geranomyces</taxon>
    </lineage>
</organism>
<keyword evidence="4" id="KW-0378">Hydrolase</keyword>
<dbReference type="Pfam" id="PF04227">
    <property type="entry name" value="Indigoidine_A"/>
    <property type="match status" value="1"/>
</dbReference>
<evidence type="ECO:0000256" key="4">
    <source>
        <dbReference type="ARBA" id="ARBA00022801"/>
    </source>
</evidence>
<keyword evidence="3" id="KW-0418">Kinase</keyword>
<dbReference type="HAMAP" id="MF_01876">
    <property type="entry name" value="PsiMP_glycosidase"/>
    <property type="match status" value="1"/>
</dbReference>
<dbReference type="Pfam" id="PF00294">
    <property type="entry name" value="PfkB"/>
    <property type="match status" value="1"/>
</dbReference>
<evidence type="ECO:0000256" key="3">
    <source>
        <dbReference type="ARBA" id="ARBA00022777"/>
    </source>
</evidence>
<keyword evidence="10" id="KW-1185">Reference proteome</keyword>
<keyword evidence="2" id="KW-0479">Metal-binding</keyword>
<dbReference type="EMBL" id="JADGJQ010000006">
    <property type="protein sequence ID" value="KAJ3183475.1"/>
    <property type="molecule type" value="Genomic_DNA"/>
</dbReference>
<dbReference type="GO" id="GO:0046872">
    <property type="term" value="F:metal ion binding"/>
    <property type="evidence" value="ECO:0007669"/>
    <property type="project" value="UniProtKB-KW"/>
</dbReference>
<reference evidence="9" key="1">
    <citation type="submission" date="2020-05" db="EMBL/GenBank/DDBJ databases">
        <title>Phylogenomic resolution of chytrid fungi.</title>
        <authorList>
            <person name="Stajich J.E."/>
            <person name="Amses K."/>
            <person name="Simmons R."/>
            <person name="Seto K."/>
            <person name="Myers J."/>
            <person name="Bonds A."/>
            <person name="Quandt C.A."/>
            <person name="Barry K."/>
            <person name="Liu P."/>
            <person name="Grigoriev I."/>
            <person name="Longcore J.E."/>
            <person name="James T.Y."/>
        </authorList>
    </citation>
    <scope>NUCLEOTIDE SEQUENCE</scope>
    <source>
        <strain evidence="9">JEL0379</strain>
    </source>
</reference>
<sequence length="713" mass="74765">MFAATLAQRRVCRRTASAAVGLRPSWYRPAADCLFPTTATIRRAHSTSKLPEIYDVHPEVARALAQNKGVVALESTIISHGMPYPQNLETALAVEEIVRQQGCVPATIAVLDGRVKVGLSPADLEKLAQTGLSAKKTSRRDLALVVSQKLVGATTVSGTMVIAHKAGIKVFVTGGIGGVHRGGETSMDVSADLTELGRTPVTVVCAGAKSILDIERTLEFLETQGVTVATYGDSPEFPAFYTPKSGHRAAANLTTPDDCAALIQANAALDLGSGMVIAVPIPVEDAPKDAARIEQVVVDAVNEAASTGVKGKDITPFLLDRVKKATGGESLTANIALVKNNARIGSRIAAALAAQSATTTTTSPTRSRPPQTAAARPLIIGGTVLDISARFTGASSATGVPTFGTSHPGPVRTTMGGVGRNVAEACHRTGGNPRFVSAVGADVAGDGLLKEMVDSGMDVSGIRRVEDVDSTVDGATKTTTAIYNAFLRSDGDLLAAVADMRIHAHIRAEDARKAIREFRPPVVAIDGNLSEECVMTVLETCAEDGIPVLFEPTSEPKAVSFFTLAPPELLAASLRYTTPNTGELTAIFATIRTRTDDLFSQIPTLTILEKRGALGVRILRDGEPVRALEPEVVRDQCVSVTGAGDSLVGAVVTGLAKWYGSRTPGKGQEEEVPSMDEMERFGRAGMRAAGAALMTEKAVCESVGPWVFDINTK</sequence>
<keyword evidence="5" id="KW-0464">Manganese</keyword>